<dbReference type="GO" id="GO:0051015">
    <property type="term" value="F:actin filament binding"/>
    <property type="evidence" value="ECO:0007669"/>
    <property type="project" value="TreeGrafter"/>
</dbReference>
<keyword evidence="5" id="KW-0963">Cytoplasm</keyword>
<evidence type="ECO:0000313" key="10">
    <source>
        <dbReference type="EMBL" id="GAN02704.1"/>
    </source>
</evidence>
<dbReference type="GO" id="GO:0008290">
    <property type="term" value="C:F-actin capping protein complex"/>
    <property type="evidence" value="ECO:0007669"/>
    <property type="project" value="InterPro"/>
</dbReference>
<dbReference type="SUPFAM" id="SSF90096">
    <property type="entry name" value="Subunits of heterodimeric actin filament capping protein Capz"/>
    <property type="match status" value="1"/>
</dbReference>
<evidence type="ECO:0000313" key="11">
    <source>
        <dbReference type="Proteomes" id="UP000053815"/>
    </source>
</evidence>
<dbReference type="PROSITE" id="PS00231">
    <property type="entry name" value="F_ACTIN_CAPPING_BETA"/>
    <property type="match status" value="1"/>
</dbReference>
<dbReference type="PANTHER" id="PTHR10619">
    <property type="entry name" value="F-ACTIN-CAPPING PROTEIN SUBUNIT BETA"/>
    <property type="match status" value="1"/>
</dbReference>
<dbReference type="InterPro" id="IPR019771">
    <property type="entry name" value="F-actin_capping_bsu_CS"/>
</dbReference>
<proteinExistence type="inferred from homology"/>
<keyword evidence="11" id="KW-1185">Reference proteome</keyword>
<comment type="subcellular location">
    <subcellularLocation>
        <location evidence="1">Cytoplasm</location>
        <location evidence="1">Cytoskeleton</location>
    </subcellularLocation>
</comment>
<dbReference type="InterPro" id="IPR001698">
    <property type="entry name" value="CAPZB"/>
</dbReference>
<keyword evidence="8" id="KW-0472">Membrane</keyword>
<sequence length="564" mass="64092">MSDQFDCALDLMRRLPPQNVEENLSKLFHLVSPDLADELLSAIDQPLKVKRCAKTGKDYLVCDYNRDGDSYRSPWSNEYEPELSDGAVPSPTLRKLEVAANEAFDTYREMYYEGGVSSVYAFEIDDKFAVVVLIKKVGDGARRMKGAWDSIHVFEVQERGRNAQYKLTSTIMLYMITNNQDLGNLNLSGSMTRQIEQDFPVDDPAAHIANIGRMVEDMEMKMRNSLQEVYFGKTKDIVNDLRSLGSLEESRKQAQIQKEIVERLNNLLSTVIAACTSVLAQGTASMRTHSISMPYIDDELQNRWFDFAGNTIINTNHQIRLTSTKQSQLGYLWSRLPLIGDNFQVEFEFRVDGNSGHLYGDGFAMWLTKQRMTEGPVFGSVDRFEGLGVFFDTYDNERAHRHTFPYVMAMLGDGMKSYDNNKDGSDTELAGCEADFRAKGYPTRARLTYHKKNYLQLDLMWRQEDEWDKCFKVHDITLPEQIYLGFSAHTGEVTDNHDIISVLTKSIPPAVKEAAPQPVKTKKKSGSGSSVLGVLFKMILAGGLVGVLFVGYRFYDQKNRMKRF</sequence>
<protein>
    <recommendedName>
        <fullName evidence="3">F-actin-capping protein subunit beta</fullName>
    </recommendedName>
</protein>
<dbReference type="Pfam" id="PF03388">
    <property type="entry name" value="Lectin_leg-like"/>
    <property type="match status" value="1"/>
</dbReference>
<organism evidence="10">
    <name type="scientific">Mucor ambiguus</name>
    <dbReference type="NCBI Taxonomy" id="91626"/>
    <lineage>
        <taxon>Eukaryota</taxon>
        <taxon>Fungi</taxon>
        <taxon>Fungi incertae sedis</taxon>
        <taxon>Mucoromycota</taxon>
        <taxon>Mucoromycotina</taxon>
        <taxon>Mucoromycetes</taxon>
        <taxon>Mucorales</taxon>
        <taxon>Mucorineae</taxon>
        <taxon>Mucoraceae</taxon>
        <taxon>Mucor</taxon>
    </lineage>
</organism>
<keyword evidence="8" id="KW-0812">Transmembrane</keyword>
<dbReference type="InterPro" id="IPR005052">
    <property type="entry name" value="Lectin_leg"/>
</dbReference>
<evidence type="ECO:0000256" key="8">
    <source>
        <dbReference type="SAM" id="Phobius"/>
    </source>
</evidence>
<evidence type="ECO:0000256" key="7">
    <source>
        <dbReference type="ARBA" id="ARBA00023212"/>
    </source>
</evidence>
<dbReference type="Gene3D" id="2.60.120.200">
    <property type="match status" value="1"/>
</dbReference>
<keyword evidence="8" id="KW-1133">Transmembrane helix</keyword>
<evidence type="ECO:0000256" key="1">
    <source>
        <dbReference type="ARBA" id="ARBA00004245"/>
    </source>
</evidence>
<dbReference type="GO" id="GO:0000902">
    <property type="term" value="P:cell morphogenesis"/>
    <property type="evidence" value="ECO:0007669"/>
    <property type="project" value="TreeGrafter"/>
</dbReference>
<dbReference type="PRINTS" id="PR00192">
    <property type="entry name" value="FACTINCAPB"/>
</dbReference>
<dbReference type="SUPFAM" id="SSF49899">
    <property type="entry name" value="Concanavalin A-like lectins/glucanases"/>
    <property type="match status" value="1"/>
</dbReference>
<reference evidence="10" key="1">
    <citation type="submission" date="2014-09" db="EMBL/GenBank/DDBJ databases">
        <title>Draft genome sequence of an oleaginous Mucoromycotina fungus Mucor ambiguus NBRC6742.</title>
        <authorList>
            <person name="Takeda I."/>
            <person name="Yamane N."/>
            <person name="Morita T."/>
            <person name="Tamano K."/>
            <person name="Machida M."/>
            <person name="Baker S."/>
            <person name="Koike H."/>
        </authorList>
    </citation>
    <scope>NUCLEOTIDE SEQUENCE</scope>
    <source>
        <strain evidence="10">NBRC 6742</strain>
    </source>
</reference>
<dbReference type="Pfam" id="PF01115">
    <property type="entry name" value="F_actin_cap_B"/>
    <property type="match status" value="1"/>
</dbReference>
<dbReference type="Gene3D" id="3.90.1150.210">
    <property type="entry name" value="F-actin capping protein, beta subunit"/>
    <property type="match status" value="1"/>
</dbReference>
<evidence type="ECO:0000256" key="5">
    <source>
        <dbReference type="ARBA" id="ARBA00022490"/>
    </source>
</evidence>
<dbReference type="InterPro" id="IPR037282">
    <property type="entry name" value="CapZ_alpha/beta"/>
</dbReference>
<feature type="transmembrane region" description="Helical" evidence="8">
    <location>
        <begin position="531"/>
        <end position="555"/>
    </location>
</feature>
<dbReference type="InterPro" id="IPR043175">
    <property type="entry name" value="CAPZB_N"/>
</dbReference>
<dbReference type="FunFam" id="3.90.1150.210:FF:000001">
    <property type="entry name" value="F-actin-capping protein subunit beta"/>
    <property type="match status" value="1"/>
</dbReference>
<dbReference type="InterPro" id="IPR042276">
    <property type="entry name" value="CapZ_alpha/beta_2"/>
</dbReference>
<keyword evidence="6" id="KW-0009">Actin-binding</keyword>
<evidence type="ECO:0000256" key="4">
    <source>
        <dbReference type="ARBA" id="ARBA00022467"/>
    </source>
</evidence>
<evidence type="ECO:0000256" key="3">
    <source>
        <dbReference type="ARBA" id="ARBA00021859"/>
    </source>
</evidence>
<dbReference type="Gene3D" id="1.20.58.570">
    <property type="match status" value="1"/>
</dbReference>
<dbReference type="FunFam" id="1.20.58.570:FF:000001">
    <property type="entry name" value="F-actin-capping protein subunit beta"/>
    <property type="match status" value="1"/>
</dbReference>
<dbReference type="STRING" id="91626.A0A0C9M718"/>
<keyword evidence="4" id="KW-0117">Actin capping</keyword>
<dbReference type="CDD" id="cd07308">
    <property type="entry name" value="lectin_leg-like"/>
    <property type="match status" value="1"/>
</dbReference>
<accession>A0A0C9M718</accession>
<dbReference type="PANTHER" id="PTHR10619:SF0">
    <property type="entry name" value="F-ACTIN-CAPPING PROTEIN SUBUNIT BETA ISOFORMS 1 AND 2"/>
    <property type="match status" value="1"/>
</dbReference>
<evidence type="ECO:0000259" key="9">
    <source>
        <dbReference type="PROSITE" id="PS51328"/>
    </source>
</evidence>
<dbReference type="GO" id="GO:0030036">
    <property type="term" value="P:actin cytoskeleton organization"/>
    <property type="evidence" value="ECO:0007669"/>
    <property type="project" value="InterPro"/>
</dbReference>
<dbReference type="GO" id="GO:0016020">
    <property type="term" value="C:membrane"/>
    <property type="evidence" value="ECO:0007669"/>
    <property type="project" value="InterPro"/>
</dbReference>
<comment type="similarity">
    <text evidence="2">Belongs to the F-actin-capping protein beta subunit family.</text>
</comment>
<dbReference type="GO" id="GO:0051016">
    <property type="term" value="P:barbed-end actin filament capping"/>
    <property type="evidence" value="ECO:0007669"/>
    <property type="project" value="InterPro"/>
</dbReference>
<keyword evidence="7" id="KW-0206">Cytoskeleton</keyword>
<dbReference type="Proteomes" id="UP000053815">
    <property type="component" value="Unassembled WGS sequence"/>
</dbReference>
<gene>
    <name evidence="10" type="ORF">MAM1_0026c02150</name>
</gene>
<dbReference type="OrthoDB" id="9979678at2759"/>
<dbReference type="PROSITE" id="PS51328">
    <property type="entry name" value="L_LECTIN_LIKE"/>
    <property type="match status" value="1"/>
</dbReference>
<dbReference type="InterPro" id="IPR013320">
    <property type="entry name" value="ConA-like_dom_sf"/>
</dbReference>
<evidence type="ECO:0000256" key="6">
    <source>
        <dbReference type="ARBA" id="ARBA00023203"/>
    </source>
</evidence>
<feature type="domain" description="L-type lectin-like" evidence="9">
    <location>
        <begin position="283"/>
        <end position="507"/>
    </location>
</feature>
<evidence type="ECO:0000256" key="2">
    <source>
        <dbReference type="ARBA" id="ARBA00006039"/>
    </source>
</evidence>
<dbReference type="EMBL" id="DF836315">
    <property type="protein sequence ID" value="GAN02704.1"/>
    <property type="molecule type" value="Genomic_DNA"/>
</dbReference>
<dbReference type="AlphaFoldDB" id="A0A0C9M718"/>
<name>A0A0C9M718_9FUNG</name>
<dbReference type="GO" id="GO:0005737">
    <property type="term" value="C:cytoplasm"/>
    <property type="evidence" value="ECO:0007669"/>
    <property type="project" value="InterPro"/>
</dbReference>